<keyword evidence="3" id="KW-1185">Reference proteome</keyword>
<evidence type="ECO:0000313" key="2">
    <source>
        <dbReference type="EMBL" id="GAN12806.1"/>
    </source>
</evidence>
<dbReference type="SUPFAM" id="SSF52833">
    <property type="entry name" value="Thioredoxin-like"/>
    <property type="match status" value="1"/>
</dbReference>
<dbReference type="Gene3D" id="1.20.1050.10">
    <property type="match status" value="1"/>
</dbReference>
<feature type="domain" description="GST N-terminal" evidence="1">
    <location>
        <begin position="1"/>
        <end position="81"/>
    </location>
</feature>
<dbReference type="InterPro" id="IPR040079">
    <property type="entry name" value="Glutathione_S-Trfase"/>
</dbReference>
<dbReference type="GeneID" id="78529441"/>
<dbReference type="InterPro" id="IPR036249">
    <property type="entry name" value="Thioredoxin-like_sf"/>
</dbReference>
<dbReference type="PANTHER" id="PTHR44051">
    <property type="entry name" value="GLUTATHIONE S-TRANSFERASE-RELATED"/>
    <property type="match status" value="1"/>
</dbReference>
<comment type="caution">
    <text evidence="2">The sequence shown here is derived from an EMBL/GenBank/DDBJ whole genome shotgun (WGS) entry which is preliminary data.</text>
</comment>
<accession>A0A0C9MPZ6</accession>
<dbReference type="PROSITE" id="PS50404">
    <property type="entry name" value="GST_NTER"/>
    <property type="match status" value="1"/>
</dbReference>
<dbReference type="CDD" id="cd03057">
    <property type="entry name" value="GST_N_Beta"/>
    <property type="match status" value="1"/>
</dbReference>
<organism evidence="2 3">
    <name type="scientific">Sphingomonas paucimobilis NBRC 13935</name>
    <dbReference type="NCBI Taxonomy" id="1219050"/>
    <lineage>
        <taxon>Bacteria</taxon>
        <taxon>Pseudomonadati</taxon>
        <taxon>Pseudomonadota</taxon>
        <taxon>Alphaproteobacteria</taxon>
        <taxon>Sphingomonadales</taxon>
        <taxon>Sphingomonadaceae</taxon>
        <taxon>Sphingomonas</taxon>
    </lineage>
</organism>
<dbReference type="SFLD" id="SFLDS00019">
    <property type="entry name" value="Glutathione_Transferase_(cytos"/>
    <property type="match status" value="1"/>
</dbReference>
<protein>
    <submittedName>
        <fullName evidence="2">DNA, contig: SP613</fullName>
    </submittedName>
</protein>
<dbReference type="Gene3D" id="3.40.30.10">
    <property type="entry name" value="Glutaredoxin"/>
    <property type="match status" value="1"/>
</dbReference>
<dbReference type="Pfam" id="PF13409">
    <property type="entry name" value="GST_N_2"/>
    <property type="match status" value="1"/>
</dbReference>
<dbReference type="Proteomes" id="UP000032025">
    <property type="component" value="Unassembled WGS sequence"/>
</dbReference>
<dbReference type="EMBL" id="BBJS01000013">
    <property type="protein sequence ID" value="GAN12806.1"/>
    <property type="molecule type" value="Genomic_DNA"/>
</dbReference>
<dbReference type="SUPFAM" id="SSF47616">
    <property type="entry name" value="GST C-terminal domain-like"/>
    <property type="match status" value="1"/>
</dbReference>
<dbReference type="AlphaFoldDB" id="A0A0C9MPZ6"/>
<dbReference type="InterPro" id="IPR036282">
    <property type="entry name" value="Glutathione-S-Trfase_C_sf"/>
</dbReference>
<sequence>MQLYGTPGWGSAIVEAMLALVGEPYEFVDVENFDRPGDAQERLVAVNPLRQVPTLVLDDGEVLTETAAIALWLADRHPGLVPTPGTVAHRRFLRLLIWIVANVYPTFTYGDYPERWVPSAPDELVAATNAYRERLYQWLEDQVVGPYLLGEQPSALDCYAAVMIDWRPRREWFARNTPRLFAAARLMRRDPRLATVMRRNRLMVD</sequence>
<dbReference type="RefSeq" id="WP_007404335.1">
    <property type="nucleotide sequence ID" value="NZ_BBJS01000013.1"/>
</dbReference>
<reference evidence="2 3" key="1">
    <citation type="submission" date="2014-08" db="EMBL/GenBank/DDBJ databases">
        <title>Whole genome shotgun sequence of Sphingomonas paucimobilis NBRC 13935.</title>
        <authorList>
            <person name="Hosoyama A."/>
            <person name="Hashimoto M."/>
            <person name="Hosoyama Y."/>
            <person name="Noguchi M."/>
            <person name="Uohara A."/>
            <person name="Ohji S."/>
            <person name="Katano-Makiyama Y."/>
            <person name="Ichikawa N."/>
            <person name="Kimura A."/>
            <person name="Yamazoe A."/>
            <person name="Fujita N."/>
        </authorList>
    </citation>
    <scope>NUCLEOTIDE SEQUENCE [LARGE SCALE GENOMIC DNA]</scope>
    <source>
        <strain evidence="2 3">NBRC 13935</strain>
    </source>
</reference>
<evidence type="ECO:0000313" key="3">
    <source>
        <dbReference type="Proteomes" id="UP000032025"/>
    </source>
</evidence>
<name>A0A0C9MPZ6_SPHPI</name>
<gene>
    <name evidence="2" type="ORF">SP6_13_00580</name>
</gene>
<evidence type="ECO:0000259" key="1">
    <source>
        <dbReference type="PROSITE" id="PS50404"/>
    </source>
</evidence>
<proteinExistence type="predicted"/>
<dbReference type="InterPro" id="IPR004045">
    <property type="entry name" value="Glutathione_S-Trfase_N"/>
</dbReference>
<dbReference type="PANTHER" id="PTHR44051:SF8">
    <property type="entry name" value="GLUTATHIONE S-TRANSFERASE GSTA"/>
    <property type="match status" value="1"/>
</dbReference>